<gene>
    <name evidence="2" type="ORF">ALO43_100940</name>
</gene>
<comment type="caution">
    <text evidence="2">The sequence shown here is derived from an EMBL/GenBank/DDBJ whole genome shotgun (WGS) entry which is preliminary data.</text>
</comment>
<name>A0AA40P8I1_9PSED</name>
<organism evidence="2 3">
    <name type="scientific">Pseudomonas tremae</name>
    <dbReference type="NCBI Taxonomy" id="200454"/>
    <lineage>
        <taxon>Bacteria</taxon>
        <taxon>Pseudomonadati</taxon>
        <taxon>Pseudomonadota</taxon>
        <taxon>Gammaproteobacteria</taxon>
        <taxon>Pseudomonadales</taxon>
        <taxon>Pseudomonadaceae</taxon>
        <taxon>Pseudomonas</taxon>
    </lineage>
</organism>
<protein>
    <submittedName>
        <fullName evidence="2">Uncharacterized protein</fullName>
    </submittedName>
</protein>
<keyword evidence="1" id="KW-1133">Transmembrane helix</keyword>
<keyword evidence="1" id="KW-0812">Transmembrane</keyword>
<evidence type="ECO:0000256" key="1">
    <source>
        <dbReference type="SAM" id="Phobius"/>
    </source>
</evidence>
<keyword evidence="1" id="KW-0472">Membrane</keyword>
<evidence type="ECO:0000313" key="3">
    <source>
        <dbReference type="Proteomes" id="UP000050523"/>
    </source>
</evidence>
<evidence type="ECO:0000313" key="2">
    <source>
        <dbReference type="EMBL" id="KPZ05793.1"/>
    </source>
</evidence>
<sequence length="162" mass="18472">MTLILSGFKLPTSPPRMGGGEQASLSTIAKKIKVPYLFLFLLIAPLVAWYFAAPGVIVHYPKEATDELRLIWNTHDQITRQRMLPGEATSEFGHVFPDENFFMVFFWWTDRGLRKCIDITPKRWATIDIYLDDKGGIDTAATDHDVIARLKQCAEEPDPFRS</sequence>
<proteinExistence type="predicted"/>
<feature type="transmembrane region" description="Helical" evidence="1">
    <location>
        <begin position="34"/>
        <end position="52"/>
    </location>
</feature>
<dbReference type="AlphaFoldDB" id="A0AA40P8I1"/>
<reference evidence="2 3" key="1">
    <citation type="submission" date="2015-09" db="EMBL/GenBank/DDBJ databases">
        <title>Genome announcement of multiple Pseudomonas syringae strains.</title>
        <authorList>
            <person name="Thakur S."/>
            <person name="Wang P.W."/>
            <person name="Gong Y."/>
            <person name="Weir B.S."/>
            <person name="Guttman D.S."/>
        </authorList>
    </citation>
    <scope>NUCLEOTIDE SEQUENCE [LARGE SCALE GENOMIC DNA]</scope>
    <source>
        <strain evidence="2 3">ICMP9151</strain>
    </source>
</reference>
<dbReference type="EMBL" id="LJRO01000079">
    <property type="protein sequence ID" value="KPZ05793.1"/>
    <property type="molecule type" value="Genomic_DNA"/>
</dbReference>
<dbReference type="Proteomes" id="UP000050523">
    <property type="component" value="Unassembled WGS sequence"/>
</dbReference>
<accession>A0AA40P8I1</accession>